<dbReference type="EMBL" id="MK630021">
    <property type="protein sequence ID" value="QFE32108.1"/>
    <property type="molecule type" value="mRNA"/>
</dbReference>
<dbReference type="InterPro" id="IPR042197">
    <property type="entry name" value="Apaf_helical"/>
</dbReference>
<dbReference type="GO" id="GO:0002758">
    <property type="term" value="P:innate immune response-activating signaling pathway"/>
    <property type="evidence" value="ECO:0007669"/>
    <property type="project" value="UniProtKB-ARBA"/>
</dbReference>
<dbReference type="GO" id="GO:0005524">
    <property type="term" value="F:ATP binding"/>
    <property type="evidence" value="ECO:0007669"/>
    <property type="project" value="UniProtKB-KW"/>
</dbReference>
<keyword evidence="3" id="KW-0677">Repeat</keyword>
<evidence type="ECO:0000259" key="7">
    <source>
        <dbReference type="Pfam" id="PF00931"/>
    </source>
</evidence>
<evidence type="ECO:0000313" key="12">
    <source>
        <dbReference type="EMBL" id="QFE32108.1"/>
    </source>
</evidence>
<evidence type="ECO:0000259" key="8">
    <source>
        <dbReference type="Pfam" id="PF18052"/>
    </source>
</evidence>
<reference evidence="11" key="1">
    <citation type="journal article" date="2015" name="PLoS ONE">
        <title>Transcriptome Characterization of Cymbidium sinense 'Dharma' Using 454 Pyrosequencing and Its Application in the Identification of Genes Associated with Leaf Color Variation.</title>
        <authorList>
            <person name="Zhu G."/>
            <person name="Yang F."/>
            <person name="Shi S."/>
            <person name="Li D."/>
            <person name="Wang Z."/>
            <person name="Liu H."/>
            <person name="Huang D."/>
            <person name="Wang C."/>
        </authorList>
    </citation>
    <scope>NUCLEOTIDE SEQUENCE</scope>
</reference>
<name>A0A5B8HX83_9ASPA</name>
<dbReference type="Gene3D" id="3.80.10.10">
    <property type="entry name" value="Ribonuclease Inhibitor"/>
    <property type="match status" value="2"/>
</dbReference>
<keyword evidence="6" id="KW-0067">ATP-binding</keyword>
<proteinExistence type="evidence at transcript level"/>
<feature type="domain" description="NB-ARC" evidence="7">
    <location>
        <begin position="217"/>
        <end position="377"/>
    </location>
</feature>
<dbReference type="GO" id="GO:0042742">
    <property type="term" value="P:defense response to bacterium"/>
    <property type="evidence" value="ECO:0007669"/>
    <property type="project" value="UniProtKB-ARBA"/>
</dbReference>
<protein>
    <submittedName>
        <fullName evidence="11 12">Disease resistance protein RGA1-like isoform X2</fullName>
    </submittedName>
    <submittedName>
        <fullName evidence="13">Putative disease resistance protein RGA1-like isoform X3</fullName>
    </submittedName>
    <submittedName>
        <fullName evidence="14">Putative disease resistance protein RGA1-like isoform X4</fullName>
    </submittedName>
</protein>
<organism evidence="11">
    <name type="scientific">Cymbidium sinense</name>
    <dbReference type="NCBI Taxonomy" id="112615"/>
    <lineage>
        <taxon>Eukaryota</taxon>
        <taxon>Viridiplantae</taxon>
        <taxon>Streptophyta</taxon>
        <taxon>Embryophyta</taxon>
        <taxon>Tracheophyta</taxon>
        <taxon>Spermatophyta</taxon>
        <taxon>Magnoliopsida</taxon>
        <taxon>Liliopsida</taxon>
        <taxon>Asparagales</taxon>
        <taxon>Orchidaceae</taxon>
        <taxon>Epidendroideae</taxon>
        <taxon>Cymbidieae</taxon>
        <taxon>Cymbidiinae</taxon>
        <taxon>Cymbidium</taxon>
    </lineage>
</organism>
<evidence type="ECO:0000313" key="13">
    <source>
        <dbReference type="EMBL" id="QFE32109.1"/>
    </source>
</evidence>
<keyword evidence="5" id="KW-0611">Plant defense</keyword>
<evidence type="ECO:0000256" key="4">
    <source>
        <dbReference type="ARBA" id="ARBA00022741"/>
    </source>
</evidence>
<reference evidence="12" key="2">
    <citation type="submission" date="2019-03" db="EMBL/GenBank/DDBJ databases">
        <authorList>
            <person name="Zhu G."/>
            <person name="Yang F."/>
            <person name="Wei Y."/>
            <person name="Gao J."/>
            <person name="Jin J."/>
        </authorList>
    </citation>
    <scope>NUCLEOTIDE SEQUENCE</scope>
</reference>
<dbReference type="EMBL" id="MK630022">
    <property type="protein sequence ID" value="QFE32109.1"/>
    <property type="molecule type" value="mRNA"/>
</dbReference>
<dbReference type="Gene3D" id="3.40.50.300">
    <property type="entry name" value="P-loop containing nucleotide triphosphate hydrolases"/>
    <property type="match status" value="1"/>
</dbReference>
<evidence type="ECO:0000313" key="14">
    <source>
        <dbReference type="EMBL" id="QFE32110.1"/>
    </source>
</evidence>
<dbReference type="InterPro" id="IPR036388">
    <property type="entry name" value="WH-like_DNA-bd_sf"/>
</dbReference>
<dbReference type="PANTHER" id="PTHR36766:SF70">
    <property type="entry name" value="DISEASE RESISTANCE PROTEIN RGA4"/>
    <property type="match status" value="1"/>
</dbReference>
<dbReference type="InterPro" id="IPR058922">
    <property type="entry name" value="WHD_DRP"/>
</dbReference>
<evidence type="ECO:0000259" key="10">
    <source>
        <dbReference type="Pfam" id="PF25019"/>
    </source>
</evidence>
<dbReference type="GO" id="GO:0009626">
    <property type="term" value="P:plant-type hypersensitive response"/>
    <property type="evidence" value="ECO:0007669"/>
    <property type="project" value="UniProtKB-ARBA"/>
</dbReference>
<dbReference type="Pfam" id="PF18052">
    <property type="entry name" value="Rx_N"/>
    <property type="match status" value="1"/>
</dbReference>
<dbReference type="Gene3D" id="1.10.10.10">
    <property type="entry name" value="Winged helix-like DNA-binding domain superfamily/Winged helix DNA-binding domain"/>
    <property type="match status" value="1"/>
</dbReference>
<dbReference type="PRINTS" id="PR00364">
    <property type="entry name" value="DISEASERSIST"/>
</dbReference>
<feature type="domain" description="Disease resistance N-terminal" evidence="8">
    <location>
        <begin position="14"/>
        <end position="100"/>
    </location>
</feature>
<dbReference type="EMBL" id="MK414306">
    <property type="protein sequence ID" value="QDX18318.1"/>
    <property type="molecule type" value="mRNA"/>
</dbReference>
<dbReference type="Gene3D" id="1.20.5.4130">
    <property type="match status" value="1"/>
</dbReference>
<dbReference type="SUPFAM" id="SSF52058">
    <property type="entry name" value="L domain-like"/>
    <property type="match status" value="2"/>
</dbReference>
<keyword evidence="4" id="KW-0547">Nucleotide-binding</keyword>
<dbReference type="InterPro" id="IPR032675">
    <property type="entry name" value="LRR_dom_sf"/>
</dbReference>
<dbReference type="FunFam" id="1.10.10.10:FF:000322">
    <property type="entry name" value="Probable disease resistance protein At1g63360"/>
    <property type="match status" value="1"/>
</dbReference>
<dbReference type="InterPro" id="IPR056789">
    <property type="entry name" value="LRR_R13L1-DRL21"/>
</dbReference>
<dbReference type="Pfam" id="PF23559">
    <property type="entry name" value="WHD_DRP"/>
    <property type="match status" value="1"/>
</dbReference>
<evidence type="ECO:0000256" key="6">
    <source>
        <dbReference type="ARBA" id="ARBA00022840"/>
    </source>
</evidence>
<evidence type="ECO:0000256" key="5">
    <source>
        <dbReference type="ARBA" id="ARBA00022821"/>
    </source>
</evidence>
<dbReference type="InterPro" id="IPR041118">
    <property type="entry name" value="Rx_N"/>
</dbReference>
<dbReference type="Gene3D" id="1.10.8.430">
    <property type="entry name" value="Helical domain of apoptotic protease-activating factors"/>
    <property type="match status" value="1"/>
</dbReference>
<dbReference type="GO" id="GO:0043531">
    <property type="term" value="F:ADP binding"/>
    <property type="evidence" value="ECO:0007669"/>
    <property type="project" value="InterPro"/>
</dbReference>
<feature type="domain" description="Disease resistance protein winged helix" evidence="9">
    <location>
        <begin position="464"/>
        <end position="536"/>
    </location>
</feature>
<dbReference type="PANTHER" id="PTHR36766">
    <property type="entry name" value="PLANT BROAD-SPECTRUM MILDEW RESISTANCE PROTEIN RPW8"/>
    <property type="match status" value="1"/>
</dbReference>
<evidence type="ECO:0000256" key="2">
    <source>
        <dbReference type="ARBA" id="ARBA00022614"/>
    </source>
</evidence>
<accession>A0A5B8HX83</accession>
<dbReference type="AlphaFoldDB" id="A0A5B8HX83"/>
<dbReference type="Pfam" id="PF25019">
    <property type="entry name" value="LRR_R13L1-DRL21"/>
    <property type="match status" value="1"/>
</dbReference>
<dbReference type="SUPFAM" id="SSF52540">
    <property type="entry name" value="P-loop containing nucleoside triphosphate hydrolases"/>
    <property type="match status" value="1"/>
</dbReference>
<dbReference type="InterPro" id="IPR002182">
    <property type="entry name" value="NB-ARC"/>
</dbReference>
<dbReference type="Pfam" id="PF00931">
    <property type="entry name" value="NB-ARC"/>
    <property type="match status" value="1"/>
</dbReference>
<comment type="similarity">
    <text evidence="1">Belongs to the disease resistance NB-LRR family.</text>
</comment>
<sequence length="1193" mass="136754">MASVLVASWFGSAVVQKLIDLGFAYLRDHIFWQAGMRKELERLQDLQPKIQALVAASSRVEIGQNLDLKKWLWQLRDAVDQADDLLDELEYNELAKQVRKAERNEVRDTIFPFKNCCLNPKFSKHIVKEDPTLNKLRRVVKRLDEVFAGAGNFLQLVENTRNDVNQQQHELYEVRETGSLPKTDMFGREVERKFVIEWLKRPVDDDGCTASGAMYSNISILSVVGHGGMGKTTLAQHVYKDEATNEFDLKLWVYVSNSFDVKRILSDMLESLTGRRPDLGSLNALQERLKAALMSKTFFLVLDDVWEEEEKHDKSKWENVLAPLANGKEGSKVLLTTRMDSVALLVSKVLRKQMVKLKLEGLQEEDCLLIFNGYAFADLKNLEDHYEVKSIGRMIVKKLSGSPLAAKVIGGLLNSNLDVRHWNNVLNSDIGISEKGQNDIMPILRLSYTYLPQHLQTCFAFCSIFPRDHEFDKDDLVRMWMSLGFIEQPHYVGESMEDTGGKYFDVLVKKSIFEKVEDKHRNITYYLMHDMLHELAQSVSAQVCTRVVCDDKFPVGLPDSIRHLSVATSKLTVLGEMKNFKNLRSLFLSYYGDNTLLENTYHIVDQSFDFMLAKIIKASKNIRLLCVRAPHFKVIPEEIGDLIHLRFLKLVQTSITRLPRSVCHLYHLQVLVYEEMHQVSKNFLPRGMNNLPNLRHLILPWDEINGVPGIGRLSLLQGIDGFRIMDENGYRIEEVRHLNEIRSLRVKLIENVKDAREAGKAKLKEKQHLMDLSMEWGDGKKCCEDGDEYWDDEHLRDHSFHELDEQILDQLQPHTNLRKLTIHGYIGARSAVWMTPSLLGNLECLRLHKCLGWENLPSLGVLPFLKILDLSDMPQVKRLGHEFHGQGENAVFRSLEILLIRKMEALEEWSDDAVETEYHQWFPNLQKLHVLQCLKLHELPALPLNLNRLKLADVGLTTFPSHKHSSNSSSVSSSLVEIEIIGCRDITSLPSEEVLGRFTALEHLEISYCENLRSLGGLQAVHSLKRLAIWDCPNLIQRTSWPSTVEGNELENISNIPFSLEQLETNDPLLLLGMPLRSLTSLQILKIMFNNNLISFPLEAENWLLQNGSSLRELHLWDVISLQSLPSCLHELSSLLVLDVCHTPELRRLPKLPSSLQKLMVTYCHPELKDRYQKDVGTDWQQIAHVSHVGICI</sequence>
<evidence type="ECO:0000259" key="9">
    <source>
        <dbReference type="Pfam" id="PF23559"/>
    </source>
</evidence>
<feature type="domain" description="R13L1/DRL21-like LRR repeat region" evidence="10">
    <location>
        <begin position="732"/>
        <end position="873"/>
    </location>
</feature>
<evidence type="ECO:0000313" key="11">
    <source>
        <dbReference type="EMBL" id="QDX18318.1"/>
    </source>
</evidence>
<evidence type="ECO:0000256" key="1">
    <source>
        <dbReference type="ARBA" id="ARBA00008894"/>
    </source>
</evidence>
<dbReference type="EMBL" id="MK630023">
    <property type="protein sequence ID" value="QFE32110.1"/>
    <property type="molecule type" value="mRNA"/>
</dbReference>
<keyword evidence="2" id="KW-0433">Leucine-rich repeat</keyword>
<dbReference type="InterPro" id="IPR027417">
    <property type="entry name" value="P-loop_NTPase"/>
</dbReference>
<evidence type="ECO:0000256" key="3">
    <source>
        <dbReference type="ARBA" id="ARBA00022737"/>
    </source>
</evidence>